<dbReference type="SUPFAM" id="SSF57501">
    <property type="entry name" value="Cystine-knot cytokines"/>
    <property type="match status" value="1"/>
</dbReference>
<evidence type="ECO:0000256" key="2">
    <source>
        <dbReference type="ARBA" id="ARBA00006656"/>
    </source>
</evidence>
<comment type="caution">
    <text evidence="8">The sequence shown here is derived from an EMBL/GenBank/DDBJ whole genome shotgun (WGS) entry which is preliminary data.</text>
</comment>
<dbReference type="PANTHER" id="PTHR11848:SF119">
    <property type="entry name" value="TGF-BETA FAMILY PROFILE DOMAIN-CONTAINING PROTEIN"/>
    <property type="match status" value="1"/>
</dbReference>
<evidence type="ECO:0000313" key="9">
    <source>
        <dbReference type="Proteomes" id="UP000230750"/>
    </source>
</evidence>
<dbReference type="Gene3D" id="2.10.90.10">
    <property type="entry name" value="Cystine-knot cytokines"/>
    <property type="match status" value="1"/>
</dbReference>
<dbReference type="GO" id="GO:0005615">
    <property type="term" value="C:extracellular space"/>
    <property type="evidence" value="ECO:0007669"/>
    <property type="project" value="TreeGrafter"/>
</dbReference>
<dbReference type="SMART" id="SM00204">
    <property type="entry name" value="TGFB"/>
    <property type="match status" value="1"/>
</dbReference>
<organism evidence="8 9">
    <name type="scientific">Stichopus japonicus</name>
    <name type="common">Sea cucumber</name>
    <dbReference type="NCBI Taxonomy" id="307972"/>
    <lineage>
        <taxon>Eukaryota</taxon>
        <taxon>Metazoa</taxon>
        <taxon>Echinodermata</taxon>
        <taxon>Eleutherozoa</taxon>
        <taxon>Echinozoa</taxon>
        <taxon>Holothuroidea</taxon>
        <taxon>Aspidochirotacea</taxon>
        <taxon>Aspidochirotida</taxon>
        <taxon>Stichopodidae</taxon>
        <taxon>Apostichopus</taxon>
    </lineage>
</organism>
<evidence type="ECO:0000256" key="4">
    <source>
        <dbReference type="ARBA" id="ARBA00023030"/>
    </source>
</evidence>
<dbReference type="Proteomes" id="UP000230750">
    <property type="component" value="Unassembled WGS sequence"/>
</dbReference>
<dbReference type="Gene3D" id="2.60.120.970">
    <property type="match status" value="1"/>
</dbReference>
<reference evidence="8 9" key="1">
    <citation type="journal article" date="2017" name="PLoS Biol.">
        <title>The sea cucumber genome provides insights into morphological evolution and visceral regeneration.</title>
        <authorList>
            <person name="Zhang X."/>
            <person name="Sun L."/>
            <person name="Yuan J."/>
            <person name="Sun Y."/>
            <person name="Gao Y."/>
            <person name="Zhang L."/>
            <person name="Li S."/>
            <person name="Dai H."/>
            <person name="Hamel J.F."/>
            <person name="Liu C."/>
            <person name="Yu Y."/>
            <person name="Liu S."/>
            <person name="Lin W."/>
            <person name="Guo K."/>
            <person name="Jin S."/>
            <person name="Xu P."/>
            <person name="Storey K.B."/>
            <person name="Huan P."/>
            <person name="Zhang T."/>
            <person name="Zhou Y."/>
            <person name="Zhang J."/>
            <person name="Lin C."/>
            <person name="Li X."/>
            <person name="Xing L."/>
            <person name="Huo D."/>
            <person name="Sun M."/>
            <person name="Wang L."/>
            <person name="Mercier A."/>
            <person name="Li F."/>
            <person name="Yang H."/>
            <person name="Xiang J."/>
        </authorList>
    </citation>
    <scope>NUCLEOTIDE SEQUENCE [LARGE SCALE GENOMIC DNA]</scope>
    <source>
        <strain evidence="8">Shaxun</strain>
        <tissue evidence="8">Muscle</tissue>
    </source>
</reference>
<protein>
    <submittedName>
        <fullName evidence="8">GDF2</fullName>
    </submittedName>
</protein>
<dbReference type="InterPro" id="IPR001839">
    <property type="entry name" value="TGF-b_C"/>
</dbReference>
<dbReference type="GO" id="GO:0008083">
    <property type="term" value="F:growth factor activity"/>
    <property type="evidence" value="ECO:0007669"/>
    <property type="project" value="UniProtKB-KW"/>
</dbReference>
<dbReference type="AlphaFoldDB" id="A0A2G8LQW0"/>
<dbReference type="PANTHER" id="PTHR11848">
    <property type="entry name" value="TGF-BETA FAMILY"/>
    <property type="match status" value="1"/>
</dbReference>
<proteinExistence type="inferred from homology"/>
<keyword evidence="3" id="KW-0964">Secreted</keyword>
<dbReference type="EMBL" id="MRZV01000009">
    <property type="protein sequence ID" value="PIK62560.1"/>
    <property type="molecule type" value="Genomic_DNA"/>
</dbReference>
<evidence type="ECO:0000256" key="1">
    <source>
        <dbReference type="ARBA" id="ARBA00004613"/>
    </source>
</evidence>
<evidence type="ECO:0000259" key="7">
    <source>
        <dbReference type="PROSITE" id="PS51362"/>
    </source>
</evidence>
<sequence length="233" mass="26603">MNNLTEQSLPGKIRMEAYQITHFFDHKSRNLILLDSKAVNFGRKQTIDFDLYDAVEFWCENPESNFGVELVIDANQFTSTVSTVQSGPFENDGDMVGLLILETSPRFRRRRRRRSAVTNHQVCNVESELCCQFPITVTFDDIGLNWIVYPKKYTTYQCAGGCPSDDRLLSLARNDLAVIRSSLHRLNSSLHPAPCCVPTKLSHLDILYTTEDDPPTLEMQELRDFVVEECQCA</sequence>
<evidence type="ECO:0000256" key="6">
    <source>
        <dbReference type="RuleBase" id="RU000354"/>
    </source>
</evidence>
<evidence type="ECO:0000256" key="3">
    <source>
        <dbReference type="ARBA" id="ARBA00022525"/>
    </source>
</evidence>
<keyword evidence="5" id="KW-1015">Disulfide bond</keyword>
<accession>A0A2G8LQW0</accession>
<dbReference type="InterPro" id="IPR015615">
    <property type="entry name" value="TGF-beta-rel"/>
</dbReference>
<dbReference type="PROSITE" id="PS00250">
    <property type="entry name" value="TGF_BETA_1"/>
    <property type="match status" value="1"/>
</dbReference>
<name>A0A2G8LQW0_STIJA</name>
<dbReference type="PROSITE" id="PS51362">
    <property type="entry name" value="TGF_BETA_2"/>
    <property type="match status" value="1"/>
</dbReference>
<dbReference type="OrthoDB" id="5948587at2759"/>
<dbReference type="CDD" id="cd13751">
    <property type="entry name" value="TGF_beta_GDF8_like"/>
    <property type="match status" value="1"/>
</dbReference>
<dbReference type="InterPro" id="IPR029034">
    <property type="entry name" value="Cystine-knot_cytokine"/>
</dbReference>
<evidence type="ECO:0000256" key="5">
    <source>
        <dbReference type="ARBA" id="ARBA00023157"/>
    </source>
</evidence>
<comment type="similarity">
    <text evidence="2 6">Belongs to the TGF-beta family.</text>
</comment>
<dbReference type="InterPro" id="IPR017948">
    <property type="entry name" value="TGFb_CS"/>
</dbReference>
<feature type="domain" description="TGF-beta family profile" evidence="7">
    <location>
        <begin position="111"/>
        <end position="233"/>
    </location>
</feature>
<dbReference type="Pfam" id="PF00019">
    <property type="entry name" value="TGF_beta"/>
    <property type="match status" value="1"/>
</dbReference>
<dbReference type="GO" id="GO:0005125">
    <property type="term" value="F:cytokine activity"/>
    <property type="evidence" value="ECO:0007669"/>
    <property type="project" value="TreeGrafter"/>
</dbReference>
<comment type="subcellular location">
    <subcellularLocation>
        <location evidence="1">Secreted</location>
    </subcellularLocation>
</comment>
<dbReference type="STRING" id="307972.A0A2G8LQW0"/>
<evidence type="ECO:0000313" key="8">
    <source>
        <dbReference type="EMBL" id="PIK62560.1"/>
    </source>
</evidence>
<gene>
    <name evidence="8" type="ORF">BSL78_00456</name>
</gene>
<keyword evidence="4 6" id="KW-0339">Growth factor</keyword>
<keyword evidence="9" id="KW-1185">Reference proteome</keyword>